<reference evidence="6 7" key="2">
    <citation type="journal article" date="2016" name="Int. J. Syst. Evol. Microbiol.">
        <title>Bacillus gobiensis sp. nov., isolated from a soil sample.</title>
        <authorList>
            <person name="Liu B."/>
            <person name="Liu G.H."/>
            <person name="Cetin S."/>
            <person name="Schumann P."/>
            <person name="Pan Z.Z."/>
            <person name="Chen Q.Q."/>
        </authorList>
    </citation>
    <scope>NUCLEOTIDE SEQUENCE [LARGE SCALE GENOMIC DNA]</scope>
    <source>
        <strain evidence="6 7">FJAT-4402</strain>
    </source>
</reference>
<dbReference type="GO" id="GO:0009416">
    <property type="term" value="P:response to light stimulus"/>
    <property type="evidence" value="ECO:0007669"/>
    <property type="project" value="TreeGrafter"/>
</dbReference>
<dbReference type="STRING" id="1441095.AM592_00015"/>
<dbReference type="GO" id="GO:0003904">
    <property type="term" value="F:deoxyribodipyrimidine photo-lyase activity"/>
    <property type="evidence" value="ECO:0007669"/>
    <property type="project" value="TreeGrafter"/>
</dbReference>
<keyword evidence="4" id="KW-0157">Chromophore</keyword>
<name>A0A0M3R8R9_9BACI</name>
<evidence type="ECO:0000313" key="7">
    <source>
        <dbReference type="Proteomes" id="UP000067625"/>
    </source>
</evidence>
<dbReference type="Pfam" id="PF00875">
    <property type="entry name" value="DNA_photolyase"/>
    <property type="match status" value="1"/>
</dbReference>
<dbReference type="InterPro" id="IPR014729">
    <property type="entry name" value="Rossmann-like_a/b/a_fold"/>
</dbReference>
<accession>A0A0M3R8R9</accession>
<dbReference type="PRINTS" id="PR00147">
    <property type="entry name" value="DNAPHOTLYASE"/>
</dbReference>
<reference evidence="7" key="1">
    <citation type="submission" date="2015-08" db="EMBL/GenBank/DDBJ databases">
        <title>Genome sequencing project for genomic taxonomy and phylogenomics of Bacillus-like bacteria.</title>
        <authorList>
            <person name="Liu B."/>
            <person name="Wang J."/>
            <person name="Zhu Y."/>
            <person name="Liu G."/>
            <person name="Chen Q."/>
            <person name="Chen Z."/>
            <person name="Lan J."/>
            <person name="Che J."/>
            <person name="Ge C."/>
            <person name="Shi H."/>
            <person name="Pan Z."/>
            <person name="Liu X."/>
        </authorList>
    </citation>
    <scope>NUCLEOTIDE SEQUENCE [LARGE SCALE GENOMIC DNA]</scope>
    <source>
        <strain evidence="7">FJAT-4402</strain>
    </source>
</reference>
<dbReference type="AlphaFoldDB" id="A0A0M3R8R9"/>
<organism evidence="6 7">
    <name type="scientific">Bacillus gobiensis</name>
    <dbReference type="NCBI Taxonomy" id="1441095"/>
    <lineage>
        <taxon>Bacteria</taxon>
        <taxon>Bacillati</taxon>
        <taxon>Bacillota</taxon>
        <taxon>Bacilli</taxon>
        <taxon>Bacillales</taxon>
        <taxon>Bacillaceae</taxon>
        <taxon>Bacillus</taxon>
    </lineage>
</organism>
<evidence type="ECO:0000256" key="1">
    <source>
        <dbReference type="ARBA" id="ARBA00022630"/>
    </source>
</evidence>
<dbReference type="PATRIC" id="fig|1441095.3.peg.3"/>
<evidence type="ECO:0000313" key="6">
    <source>
        <dbReference type="EMBL" id="ALC80162.1"/>
    </source>
</evidence>
<sequence>MNVLWYKRDLRIRDHEALQFASRTGQVLPIYVAEPSIWRKPDLSIRHFRFVLESLKELQKEWEERGGHLLFFIGEMDEALRLIYEFYGPFQLFTHKENETYEAEERNQLVREWMEAHELPFYEITQFDGQSHRFNQMWKEYISKDPLEPSERITCPGYEPKEFFTSIEPLYSFHVKGEPVSYGQVGGEDKAHEMLPNINLDSLSAYLAWGNLSIRQIIKEVENQPKIRSLMKLYAKSLVEQDVPSLLSNQTDLDPVRKKTEEAYYERWFLGRTGIPIIDAAMRCARKTGMMENSFKEMIVSFLCCTMLWDWRRPALDLAKLLIDYRPEVHYTMIRKAAGESGKQSIPHAVKTGRKEDPNGEFIKRYVPELNHLPQKYIHEPWKYPGFFQLNYPAPFVDIEKANRNTANVLKGLVSNDETKQEESPTGQMKFDIY</sequence>
<evidence type="ECO:0000256" key="4">
    <source>
        <dbReference type="RuleBase" id="RU004182"/>
    </source>
</evidence>
<dbReference type="SUPFAM" id="SSF48173">
    <property type="entry name" value="Cryptochrome/photolyase FAD-binding domain"/>
    <property type="match status" value="1"/>
</dbReference>
<dbReference type="InterPro" id="IPR002081">
    <property type="entry name" value="Cryptochrome/DNA_photolyase_1"/>
</dbReference>
<dbReference type="Gene3D" id="3.40.50.620">
    <property type="entry name" value="HUPs"/>
    <property type="match status" value="1"/>
</dbReference>
<keyword evidence="1 3" id="KW-0285">Flavoprotein</keyword>
<dbReference type="Proteomes" id="UP000067625">
    <property type="component" value="Chromosome"/>
</dbReference>
<dbReference type="InterPro" id="IPR006050">
    <property type="entry name" value="DNA_photolyase_N"/>
</dbReference>
<gene>
    <name evidence="6" type="ORF">AM592_00015</name>
</gene>
<dbReference type="InterPro" id="IPR036134">
    <property type="entry name" value="Crypto/Photolyase_FAD-like_sf"/>
</dbReference>
<keyword evidence="2 3" id="KW-0274">FAD</keyword>
<dbReference type="SUPFAM" id="SSF52425">
    <property type="entry name" value="Cryptochrome/photolyase, N-terminal domain"/>
    <property type="match status" value="1"/>
</dbReference>
<keyword evidence="7" id="KW-1185">Reference proteome</keyword>
<dbReference type="RefSeq" id="WP_053601878.1">
    <property type="nucleotide sequence ID" value="NZ_CP012600.1"/>
</dbReference>
<protein>
    <recommendedName>
        <fullName evidence="5">Photolyase/cryptochrome alpha/beta domain-containing protein</fullName>
    </recommendedName>
</protein>
<dbReference type="GO" id="GO:0071949">
    <property type="term" value="F:FAD binding"/>
    <property type="evidence" value="ECO:0007669"/>
    <property type="project" value="TreeGrafter"/>
</dbReference>
<comment type="cofactor">
    <cofactor evidence="3">
        <name>FAD</name>
        <dbReference type="ChEBI" id="CHEBI:57692"/>
    </cofactor>
    <text evidence="3">Binds 1 FAD per subunit.</text>
</comment>
<dbReference type="InterPro" id="IPR005101">
    <property type="entry name" value="Cryptochr/Photolyase_FAD-bd"/>
</dbReference>
<dbReference type="OrthoDB" id="9772484at2"/>
<feature type="binding site" evidence="3">
    <location>
        <position position="234"/>
    </location>
    <ligand>
        <name>FAD</name>
        <dbReference type="ChEBI" id="CHEBI:57692"/>
    </ligand>
</feature>
<dbReference type="PANTHER" id="PTHR11455:SF9">
    <property type="entry name" value="CRYPTOCHROME CIRCADIAN CLOCK 5 ISOFORM X1"/>
    <property type="match status" value="1"/>
</dbReference>
<proteinExistence type="inferred from homology"/>
<feature type="domain" description="Photolyase/cryptochrome alpha/beta" evidence="5">
    <location>
        <begin position="1"/>
        <end position="132"/>
    </location>
</feature>
<dbReference type="PANTHER" id="PTHR11455">
    <property type="entry name" value="CRYPTOCHROME"/>
    <property type="match status" value="1"/>
</dbReference>
<evidence type="ECO:0000256" key="2">
    <source>
        <dbReference type="ARBA" id="ARBA00022827"/>
    </source>
</evidence>
<evidence type="ECO:0000259" key="5">
    <source>
        <dbReference type="PROSITE" id="PS51645"/>
    </source>
</evidence>
<dbReference type="GO" id="GO:0003677">
    <property type="term" value="F:DNA binding"/>
    <property type="evidence" value="ECO:0007669"/>
    <property type="project" value="TreeGrafter"/>
</dbReference>
<dbReference type="EMBL" id="CP012600">
    <property type="protein sequence ID" value="ALC80162.1"/>
    <property type="molecule type" value="Genomic_DNA"/>
</dbReference>
<evidence type="ECO:0000256" key="3">
    <source>
        <dbReference type="PIRSR" id="PIRSR602081-1"/>
    </source>
</evidence>
<dbReference type="Gene3D" id="1.10.579.10">
    <property type="entry name" value="DNA Cyclobutane Dipyrimidine Photolyase, subunit A, domain 3"/>
    <property type="match status" value="1"/>
</dbReference>
<dbReference type="InterPro" id="IPR036155">
    <property type="entry name" value="Crypto/Photolyase_N_sf"/>
</dbReference>
<dbReference type="Pfam" id="PF03441">
    <property type="entry name" value="FAD_binding_7"/>
    <property type="match status" value="1"/>
</dbReference>
<comment type="similarity">
    <text evidence="4">Belongs to the DNA photolyase family.</text>
</comment>
<dbReference type="PROSITE" id="PS51645">
    <property type="entry name" value="PHR_CRY_ALPHA_BETA"/>
    <property type="match status" value="1"/>
</dbReference>